<keyword evidence="2" id="KW-1185">Reference proteome</keyword>
<evidence type="ECO:0000313" key="2">
    <source>
        <dbReference type="Proteomes" id="UP001148629"/>
    </source>
</evidence>
<name>A0ACC1STY1_9HYPO</name>
<gene>
    <name evidence="1" type="ORF">NM208_g2079</name>
</gene>
<reference evidence="1" key="1">
    <citation type="submission" date="2022-08" db="EMBL/GenBank/DDBJ databases">
        <title>Genome Sequence of Fusarium decemcellulare.</title>
        <authorList>
            <person name="Buettner E."/>
        </authorList>
    </citation>
    <scope>NUCLEOTIDE SEQUENCE</scope>
    <source>
        <strain evidence="1">Babe19</strain>
    </source>
</reference>
<protein>
    <submittedName>
        <fullName evidence="1">Uncharacterized protein</fullName>
    </submittedName>
</protein>
<comment type="caution">
    <text evidence="1">The sequence shown here is derived from an EMBL/GenBank/DDBJ whole genome shotgun (WGS) entry which is preliminary data.</text>
</comment>
<dbReference type="EMBL" id="JANRMS010000119">
    <property type="protein sequence ID" value="KAJ3546281.1"/>
    <property type="molecule type" value="Genomic_DNA"/>
</dbReference>
<accession>A0ACC1STY1</accession>
<dbReference type="Proteomes" id="UP001148629">
    <property type="component" value="Unassembled WGS sequence"/>
</dbReference>
<sequence>MDSIGEVYSATEQSPEYYQERAYISASRRSDRSIEARLESAHKASKIHKRRTGKSLRVTRDAVLRQELFEENQRHPSCPHKQPHVQTRIVHAMSTTGSKGLSEEARLSAVGAKTQDEWRNNEINRLFAEAFPQFAQLFEQQMPVSNQLVEETVTQVAQHQSEEKAERDPGQISQIGSMELHCDGLSPPLEPGLEMGIARSPASDTWASSSRSSSYEHVEPWMLHNSPITDGSYDLLDSDVEYGTQEDAKGSVICGLSDTNTLDEWLQQSYDYGHAITGLDTESQPANKGEEDLWSSFFEDDFLMINV</sequence>
<proteinExistence type="predicted"/>
<evidence type="ECO:0000313" key="1">
    <source>
        <dbReference type="EMBL" id="KAJ3546281.1"/>
    </source>
</evidence>
<organism evidence="1 2">
    <name type="scientific">Fusarium decemcellulare</name>
    <dbReference type="NCBI Taxonomy" id="57161"/>
    <lineage>
        <taxon>Eukaryota</taxon>
        <taxon>Fungi</taxon>
        <taxon>Dikarya</taxon>
        <taxon>Ascomycota</taxon>
        <taxon>Pezizomycotina</taxon>
        <taxon>Sordariomycetes</taxon>
        <taxon>Hypocreomycetidae</taxon>
        <taxon>Hypocreales</taxon>
        <taxon>Nectriaceae</taxon>
        <taxon>Fusarium</taxon>
        <taxon>Fusarium decemcellulare species complex</taxon>
    </lineage>
</organism>